<dbReference type="PANTHER" id="PTHR47135:SF3">
    <property type="entry name" value="FIBRONECTIN TYPE-III DOMAIN-CONTAINING PROTEIN"/>
    <property type="match status" value="1"/>
</dbReference>
<evidence type="ECO:0000256" key="1">
    <source>
        <dbReference type="ARBA" id="ARBA00023295"/>
    </source>
</evidence>
<dbReference type="InterPro" id="IPR013783">
    <property type="entry name" value="Ig-like_fold"/>
</dbReference>
<dbReference type="Proteomes" id="UP001595765">
    <property type="component" value="Unassembled WGS sequence"/>
</dbReference>
<keyword evidence="2" id="KW-0624">Polysaccharide degradation</keyword>
<dbReference type="InterPro" id="IPR036116">
    <property type="entry name" value="FN3_sf"/>
</dbReference>
<organism evidence="4 5">
    <name type="scientific">Streptomyces polygonati</name>
    <dbReference type="NCBI Taxonomy" id="1617087"/>
    <lineage>
        <taxon>Bacteria</taxon>
        <taxon>Bacillati</taxon>
        <taxon>Actinomycetota</taxon>
        <taxon>Actinomycetes</taxon>
        <taxon>Kitasatosporales</taxon>
        <taxon>Streptomycetaceae</taxon>
        <taxon>Streptomyces</taxon>
    </lineage>
</organism>
<comment type="caution">
    <text evidence="4">The sequence shown here is derived from an EMBL/GenBank/DDBJ whole genome shotgun (WGS) entry which is preliminary data.</text>
</comment>
<dbReference type="SMART" id="SM00060">
    <property type="entry name" value="FN3"/>
    <property type="match status" value="4"/>
</dbReference>
<protein>
    <recommendedName>
        <fullName evidence="3">Fibronectin type-III domain-containing protein</fullName>
    </recommendedName>
</protein>
<dbReference type="CDD" id="cd00063">
    <property type="entry name" value="FN3"/>
    <property type="match status" value="2"/>
</dbReference>
<reference evidence="5" key="1">
    <citation type="journal article" date="2019" name="Int. J. Syst. Evol. Microbiol.">
        <title>The Global Catalogue of Microorganisms (GCM) 10K type strain sequencing project: providing services to taxonomists for standard genome sequencing and annotation.</title>
        <authorList>
            <consortium name="The Broad Institute Genomics Platform"/>
            <consortium name="The Broad Institute Genome Sequencing Center for Infectious Disease"/>
            <person name="Wu L."/>
            <person name="Ma J."/>
        </authorList>
    </citation>
    <scope>NUCLEOTIDE SEQUENCE [LARGE SCALE GENOMIC DNA]</scope>
    <source>
        <strain evidence="5">CGMCC 4.7237</strain>
    </source>
</reference>
<accession>A0ABV8HQW0</accession>
<evidence type="ECO:0000259" key="3">
    <source>
        <dbReference type="PROSITE" id="PS50853"/>
    </source>
</evidence>
<keyword evidence="1" id="KW-0378">Hydrolase</keyword>
<gene>
    <name evidence="4" type="ORF">ACFO3J_17735</name>
</gene>
<evidence type="ECO:0000256" key="2">
    <source>
        <dbReference type="ARBA" id="ARBA00023326"/>
    </source>
</evidence>
<dbReference type="SUPFAM" id="SSF49265">
    <property type="entry name" value="Fibronectin type III"/>
    <property type="match status" value="3"/>
</dbReference>
<sequence length="2969" mass="304277">MTPPPSDDQLALQPVVTARYEAGALSADFPPVAAAYAYRIDVTADTAEPPPLVYSTLLAAADATGTVELASDDFTARPGVTYTVTVTVLGVPSEPAAVTVVVLDAPVVTARAVIDGCALTWTAVPGATAYLVRVTDAAGATVVHRAQTDLTAATLTATDGLRPDTPYLVTVQARAGESYGPASTPVTAVLRSAAAILTALRDRLLAARVTVTDDDGATWLRYVLDTVTLPDDLPEDAARVRGVLTAATATGAAPFVSTAPDDPGPVLSEALDRLTLGGVSPAFGAGEEPPAEVVFTVSDDVLLRATWTTRPPDGWTPGDLFDALDGSGIDDLWLGGIAVVATTWEHTDAAVNAPLAVGLNLQATVAVRRDLCPADLDGLDPAGRIETVVGGPVALDDDGRPAFDWTTAADLGELVVRRVGLPDLPVTGERITLSCVPVPDPGDGPAVIARAAVGGGSTLGGDPIAVELTVATRRHPTVVLSALDPQVSRPSVSALLAATGVANTLPVALPATLLDLVDATVYRYELGVDPLGTEATSTVLTVGSDTAWTPAEGFGLKAPRLTLDLTTSSGWAATTYANARLTLGATLSLGDDSGDYAVTAVLSSAGPWYLSFDNDTDGTTDDDADGLDDGPTGPLPSLDTVAGFAGKTGASVLRVLPAELTAATGSLRLSRIWLLIDPDARAVRNVRVTLAQTVPWALLGDALTLSGWSCAIALDNDPVTGWDVSAQLDGEVTLTAGRSSTTVAVGVPLPLSAGLVRVELGEDQVVHLPTVGQLLGLLRGGPVNLPIGIATLGGLDVTRLLVLIDADAGAVTHLSFAFEQTGTWTIAENLLTVSDVTAAIAFQPSTSPIGVWGQIGATLEVVPGQPVDIATFKNEPDDVWRLHAASAHPIHLPSFAELAGWMAPAASRAALPAALPLSQGIDVRDVALRFGGPGGTLDQVAFRAEAEDVWTIVPGRLSLTDLDLSLTVPQPVVASQVTGSVGAVLTLGGVPIGLRAAKPDSAGPWTFTGEMIQGRALDVLALADGIGDRSDYALPADAVARDLPASVELVAASVLAVPDSGTFHAEGELGFDWEFAFAGTTVAVRSLSASLDVAATGKPLVVRLLGEFDVAGLRAAVGLTVGTQDTPAVLTGSVAPADLADVAVDTLADTLTSAAPDTGWSTLVPAPLTPPAFASARLYLDVTGSRLLLHGTVDVAGQSALDGFLYVARAAGPDPRPWTYAVAVSLGADFRMGALVPALAVVDDYLRVTDARLVICDLRAPTEADPTAGGSLGALATDSAALLALADPSAPAPLTGLGQDPLKLRAGAYLTARLRFGQVSLFDKLLKIGSADQFAELRLEALIDAADPVNTVYSADLPDLTVLDAVVLTHTDAYPGIHLGYRPADAHRFQLDGRIAFTGVFGAAPTFDVSLVVDDIGLTSTITQTQQRIAQPFGIPGVVLSGLGVDLRIVWEVPATASTPLKPQTSWAALRGHVLLGPAPADPSLPDNRPSVAAELALVGGVPALFDLSLDRDFSVGAFLAQCLTGSGANWPSDFIDIAFLSGSRISYYDDRADPYKTVATVDGHTFAAGFTVDAYVRLTLVTSLTLHGTVTVTRNASTQQFSDATAAFQLDDPIDLGFMSLAGTGLDPSSGLYAHGPSLGFTTGDHPALALTTGVNFLDAPFFQAGVNVREGSDGGNRFTGRLVAARPVSPFGLLGATFEYITHPRGADEFHLVDWPAFDWARNVIDFVQALRDLANALGSEGCGAIVQAIGAAACDADFTLTPSAALDGGEFAFSVRGTYALTFAGMDDPMVTADLPALTVRIPVSTTWDGLPDALASGMAGGARQVIEDLFTHPLDTVLFLVMLFGPSAAEVALDLVCEGLIDGVVAFACGVAAEIVADLGIGLGAAALLAVMVPAILYALAHGGDDDSGDPQDTTPRRPNVRPAAYAQGALTVTWDGAKYASGYTVQLLGPTGAVLFTADLGMLTTWIIPVDLATLGTGTFQVRVRGRRGDVTGDWGTLGIVRLAGPSPALTWSAGVLSAGWPAVTGATGYHVQLLAPDGTPLVDTQLAADATSVTAQVTEPAAGAYTALVTVLGGDLPPASGTPASLDVLSLATPAITAVSRDGDVFTVTWRPVAGAARYAVVLAADTDIATATVEASGELTARLSATAENPVTAAKVFSLSVRALATDHIGPWARQNIITVLLPAPADLTLSCDVDALSATFTGVNTPRRTPRYELELTRATGAADPGTVVGHVTDGVPGGTALPLDDGTTPTAGQRYGVRVRVSVEDPATVTNTGPWSDRADIVLTAVPPAPADTAMTVLGDQFGVSWTALTDQTDPGGAAGRSYDVQLVNLGPSPWHPSAVTPVASRTAVAGPSCVLTPDDGSMPPPGQIYDVKVRTRHGRQTGPWAPPRTAASFDRPTVTGATFAGNQVTVNWTPTAAPQAGYYVNLNYSNPDDPSVLGYLTSMSGAGGTTPAPQTVFDVTGLPRFADYLVSVRCWLYNDFYGPWSEPFRFPVAPTPTGLKLSYDGTAISASWDATPGATSYHLAVGPAAGGSTVASSTVQAPGTSTTFNTNLLQLGRQYMCGLVAQKQSAQGMVASPPVYATITLLGAPTGLTTVDDPGKVAATWTAVPGATGYQAQITDLLGRPVLTASTGGPGIGIDRSPLTQGANYLLQVRAVAEQPGPWSTAVHTTYGTFSTLCLGAPAGVNCNAGGVIGAFGDFWGKTIPAEVADNFHSTRATPRTGWVSVPFGQPAAATVLARLVAALRANNVLTEADAQRTFANVPRVGSAIGTGTSALCLGAPAGDPCRSPAGDFGAARGATASQLPSTYYPNGSAASGWVGVDGAFSGLPVLLRLVGQLAQGGRLTGNQPYDVFNSAMNVTVSFGDGGKAWCVRLGTPVGTVASGQVGDLMLNVSGAQLAGPYAPSAGWYALPDGADSIFEVLALLDVFLQSKGALPGTTGYDVFTRALGTKPKSGPIPH</sequence>
<dbReference type="PANTHER" id="PTHR47135">
    <property type="entry name" value="FIBRONECTIN TYPE III DOMAIN-CONTAINING PROTEIN 7"/>
    <property type="match status" value="1"/>
</dbReference>
<evidence type="ECO:0000313" key="4">
    <source>
        <dbReference type="EMBL" id="MFC4033317.1"/>
    </source>
</evidence>
<keyword evidence="1" id="KW-0326">Glycosidase</keyword>
<dbReference type="Gene3D" id="2.60.40.10">
    <property type="entry name" value="Immunoglobulins"/>
    <property type="match status" value="3"/>
</dbReference>
<dbReference type="PROSITE" id="PS50853">
    <property type="entry name" value="FN3"/>
    <property type="match status" value="2"/>
</dbReference>
<dbReference type="EMBL" id="JBHSBB010000012">
    <property type="protein sequence ID" value="MFC4033317.1"/>
    <property type="molecule type" value="Genomic_DNA"/>
</dbReference>
<keyword evidence="5" id="KW-1185">Reference proteome</keyword>
<feature type="domain" description="Fibronectin type-III" evidence="3">
    <location>
        <begin position="2402"/>
        <end position="2505"/>
    </location>
</feature>
<keyword evidence="2" id="KW-0119">Carbohydrate metabolism</keyword>
<name>A0ABV8HQW0_9ACTN</name>
<dbReference type="InterPro" id="IPR003961">
    <property type="entry name" value="FN3_dom"/>
</dbReference>
<feature type="domain" description="Fibronectin type-III" evidence="3">
    <location>
        <begin position="102"/>
        <end position="193"/>
    </location>
</feature>
<proteinExistence type="predicted"/>
<evidence type="ECO:0000313" key="5">
    <source>
        <dbReference type="Proteomes" id="UP001595765"/>
    </source>
</evidence>
<dbReference type="RefSeq" id="WP_386430410.1">
    <property type="nucleotide sequence ID" value="NZ_JBHSBB010000012.1"/>
</dbReference>